<dbReference type="Proteomes" id="UP000193920">
    <property type="component" value="Unassembled WGS sequence"/>
</dbReference>
<name>A0A1Y2ELV0_9FUNG</name>
<feature type="compositionally biased region" description="Basic and acidic residues" evidence="1">
    <location>
        <begin position="771"/>
        <end position="788"/>
    </location>
</feature>
<accession>A0A1Y2ELV0</accession>
<proteinExistence type="predicted"/>
<dbReference type="AlphaFoldDB" id="A0A1Y2ELV0"/>
<organism evidence="2 3">
    <name type="scientific">Neocallimastix californiae</name>
    <dbReference type="NCBI Taxonomy" id="1754190"/>
    <lineage>
        <taxon>Eukaryota</taxon>
        <taxon>Fungi</taxon>
        <taxon>Fungi incertae sedis</taxon>
        <taxon>Chytridiomycota</taxon>
        <taxon>Chytridiomycota incertae sedis</taxon>
        <taxon>Neocallimastigomycetes</taxon>
        <taxon>Neocallimastigales</taxon>
        <taxon>Neocallimastigaceae</taxon>
        <taxon>Neocallimastix</taxon>
    </lineage>
</organism>
<dbReference type="PANTHER" id="PTHR21422">
    <property type="entry name" value="RAB3 GTPASE-ACTIVATING PROTEIN CATALYTIC SUBUNIT"/>
    <property type="match status" value="1"/>
</dbReference>
<feature type="region of interest" description="Disordered" evidence="1">
    <location>
        <begin position="735"/>
        <end position="757"/>
    </location>
</feature>
<evidence type="ECO:0000256" key="1">
    <source>
        <dbReference type="SAM" id="MobiDB-lite"/>
    </source>
</evidence>
<sequence>MNKEDDEIFEIVDYTSIGSWEKLVASIEEVIHLWGIDNGKLGSFDPDIISSISDIDDSDNDETPYMRQEKLIMGETMFVLSYHYLPHKEQYSENNMWRTKGKCFNINWNDNDDTSVNTSVNTKQLLRKRSTINEKIDSSSTDITSSFKSKTNLESKIEFHNSELSRLQNPFHSLITVPIQSDGMPSSTQSVAHPLHRWTGFTHLLTIEVYDTSKNHLSTTTLDINTANLLISSFSIAFHNTGCILPVFVPVASPSKTLFTGLASFQLDPSGDGLQQCDVEIKFNSMFMHYVPKEYQGVINLTNFFIHRCINNTLNIKIEDKIFDDRIEKMIDNIRMASVYVYRIENWDNKSYFYTRELSTPLPPIPFGSTADPLFCLSLHVHFNYCSPLEFIDDRNQEKELDPFDSPIWIIRRLWKTDNVDKKYGLYHTLSGVLQAWQRSASLLSQNNDILNQMRPGDIFNNSLFFKSSLGLNTNNSENDNSFSIVDNLDIRNVLYTLFRSENIDTTKENESAINLTQQIHSNVTIPPGSFLWELGVYLLNTTSPACTFRYKQTTLFGFLKAIWADIIMVFNKCWETCTYIPRVNIKRYTNQLSDWQFYGYNEVTESPSICLKFNLLQQKLEMLNYCIYHKKKYINNEFVKNAQAQSSEEELDENSVHAIYDRMFSSKIEDGNEEVSRRRRWSKTIGRATKKSYSATKNLLGAITESVIGDENGGGALEKLFDKITAEDDDYEFQDIQNNDSDPEGKNDDHDSKDENVQIVETVSNEDEKKLKNINDNETRNDQESKSNLEISSSVENEVEKDEAKNTLPELPTHLNKPKVDVNRQNSTDSDAFFDSVENGRFKK</sequence>
<protein>
    <submittedName>
        <fullName evidence="2">Uncharacterized protein</fullName>
    </submittedName>
</protein>
<dbReference type="STRING" id="1754190.A0A1Y2ELV0"/>
<comment type="caution">
    <text evidence="2">The sequence shown here is derived from an EMBL/GenBank/DDBJ whole genome shotgun (WGS) entry which is preliminary data.</text>
</comment>
<gene>
    <name evidence="2" type="ORF">LY90DRAFT_503742</name>
</gene>
<dbReference type="EMBL" id="MCOG01000039">
    <property type="protein sequence ID" value="ORY72517.1"/>
    <property type="molecule type" value="Genomic_DNA"/>
</dbReference>
<reference evidence="2 3" key="1">
    <citation type="submission" date="2016-08" db="EMBL/GenBank/DDBJ databases">
        <title>A Parts List for Fungal Cellulosomes Revealed by Comparative Genomics.</title>
        <authorList>
            <consortium name="DOE Joint Genome Institute"/>
            <person name="Haitjema C.H."/>
            <person name="Gilmore S.P."/>
            <person name="Henske J.K."/>
            <person name="Solomon K.V."/>
            <person name="De Groot R."/>
            <person name="Kuo A."/>
            <person name="Mondo S.J."/>
            <person name="Salamov A.A."/>
            <person name="Labutti K."/>
            <person name="Zhao Z."/>
            <person name="Chiniquy J."/>
            <person name="Barry K."/>
            <person name="Brewer H.M."/>
            <person name="Purvine S.O."/>
            <person name="Wright A.T."/>
            <person name="Boxma B."/>
            <person name="Van Alen T."/>
            <person name="Hackstein J.H."/>
            <person name="Baker S.E."/>
            <person name="Grigoriev I.V."/>
            <person name="O'Malley M.A."/>
        </authorList>
    </citation>
    <scope>NUCLEOTIDE SEQUENCE [LARGE SCALE GENOMIC DNA]</scope>
    <source>
        <strain evidence="2 3">G1</strain>
    </source>
</reference>
<evidence type="ECO:0000313" key="2">
    <source>
        <dbReference type="EMBL" id="ORY72517.1"/>
    </source>
</evidence>
<feature type="region of interest" description="Disordered" evidence="1">
    <location>
        <begin position="771"/>
        <end position="845"/>
    </location>
</feature>
<dbReference type="PANTHER" id="PTHR21422:SF9">
    <property type="entry name" value="RAB3 GTPASE-ACTIVATING PROTEIN CATALYTIC SUBUNIT"/>
    <property type="match status" value="1"/>
</dbReference>
<dbReference type="GO" id="GO:0005096">
    <property type="term" value="F:GTPase activator activity"/>
    <property type="evidence" value="ECO:0007669"/>
    <property type="project" value="InterPro"/>
</dbReference>
<dbReference type="InterPro" id="IPR045700">
    <property type="entry name" value="Rab3GAP1"/>
</dbReference>
<keyword evidence="3" id="KW-1185">Reference proteome</keyword>
<feature type="compositionally biased region" description="Basic and acidic residues" evidence="1">
    <location>
        <begin position="744"/>
        <end position="757"/>
    </location>
</feature>
<dbReference type="OrthoDB" id="17346at2759"/>
<evidence type="ECO:0000313" key="3">
    <source>
        <dbReference type="Proteomes" id="UP000193920"/>
    </source>
</evidence>